<dbReference type="RefSeq" id="XP_044557312.1">
    <property type="nucleotide sequence ID" value="XM_044712743.1"/>
</dbReference>
<dbReference type="Proteomes" id="UP000444721">
    <property type="component" value="Unassembled WGS sequence"/>
</dbReference>
<dbReference type="Pfam" id="PF10585">
    <property type="entry name" value="UBA_E1_SCCH"/>
    <property type="match status" value="1"/>
</dbReference>
<dbReference type="OrthoDB" id="10252231at2759"/>
<dbReference type="PRINTS" id="PR01849">
    <property type="entry name" value="UBIQUITINACT"/>
</dbReference>
<dbReference type="VEuPathDB" id="AmoebaDB:NfTy_048160"/>
<dbReference type="SUPFAM" id="SSF69572">
    <property type="entry name" value="Activating enzymes of the ubiquitin-like proteins"/>
    <property type="match status" value="2"/>
</dbReference>
<dbReference type="GeneID" id="68116064"/>
<evidence type="ECO:0000256" key="1">
    <source>
        <dbReference type="ARBA" id="ARBA00004906"/>
    </source>
</evidence>
<dbReference type="InterPro" id="IPR045886">
    <property type="entry name" value="ThiF/MoeB/HesA"/>
</dbReference>
<dbReference type="GO" id="GO:0006974">
    <property type="term" value="P:DNA damage response"/>
    <property type="evidence" value="ECO:0007669"/>
    <property type="project" value="TreeGrafter"/>
</dbReference>
<dbReference type="VEuPathDB" id="AmoebaDB:NF0078550"/>
<organism evidence="5 6">
    <name type="scientific">Naegleria fowleri</name>
    <name type="common">Brain eating amoeba</name>
    <dbReference type="NCBI Taxonomy" id="5763"/>
    <lineage>
        <taxon>Eukaryota</taxon>
        <taxon>Discoba</taxon>
        <taxon>Heterolobosea</taxon>
        <taxon>Tetramitia</taxon>
        <taxon>Eutetramitia</taxon>
        <taxon>Vahlkampfiidae</taxon>
        <taxon>Naegleria</taxon>
    </lineage>
</organism>
<reference evidence="5 6" key="1">
    <citation type="journal article" date="2019" name="Sci. Rep.">
        <title>Nanopore sequencing improves the draft genome of the human pathogenic amoeba Naegleria fowleri.</title>
        <authorList>
            <person name="Liechti N."/>
            <person name="Schurch N."/>
            <person name="Bruggmann R."/>
            <person name="Wittwer M."/>
        </authorList>
    </citation>
    <scope>NUCLEOTIDE SEQUENCE [LARGE SCALE GENOMIC DNA]</scope>
    <source>
        <strain evidence="5 6">ATCC 30894</strain>
    </source>
</reference>
<dbReference type="AlphaFoldDB" id="A0A6A5BF77"/>
<comment type="caution">
    <text evidence="5">The sequence shown here is derived from an EMBL/GenBank/DDBJ whole genome shotgun (WGS) entry which is preliminary data.</text>
</comment>
<feature type="domain" description="Ubiquitin-activating enzyme E1 C-terminal" evidence="4">
    <location>
        <begin position="907"/>
        <end position="1024"/>
    </location>
</feature>
<dbReference type="InterPro" id="IPR000594">
    <property type="entry name" value="ThiF_NAD_FAD-bd"/>
</dbReference>
<comment type="pathway">
    <text evidence="1">Protein modification; protein ubiquitination.</text>
</comment>
<evidence type="ECO:0000256" key="2">
    <source>
        <dbReference type="ARBA" id="ARBA00005673"/>
    </source>
</evidence>
<dbReference type="InterPro" id="IPR018965">
    <property type="entry name" value="Ub-activating_enz_E1_C"/>
</dbReference>
<dbReference type="GO" id="GO:0006511">
    <property type="term" value="P:ubiquitin-dependent protein catabolic process"/>
    <property type="evidence" value="ECO:0007669"/>
    <property type="project" value="TreeGrafter"/>
</dbReference>
<dbReference type="GO" id="GO:0004839">
    <property type="term" value="F:ubiquitin activating enzyme activity"/>
    <property type="evidence" value="ECO:0007669"/>
    <property type="project" value="TreeGrafter"/>
</dbReference>
<evidence type="ECO:0000313" key="6">
    <source>
        <dbReference type="Proteomes" id="UP000444721"/>
    </source>
</evidence>
<dbReference type="GO" id="GO:0005634">
    <property type="term" value="C:nucleus"/>
    <property type="evidence" value="ECO:0007669"/>
    <property type="project" value="TreeGrafter"/>
</dbReference>
<protein>
    <recommendedName>
        <fullName evidence="4">Ubiquitin-activating enzyme E1 C-terminal domain-containing protein</fullName>
    </recommendedName>
</protein>
<dbReference type="EMBL" id="VFQX01000066">
    <property type="protein sequence ID" value="KAF0972598.1"/>
    <property type="molecule type" value="Genomic_DNA"/>
</dbReference>
<dbReference type="Gene3D" id="3.40.50.720">
    <property type="entry name" value="NAD(P)-binding Rossmann-like Domain"/>
    <property type="match status" value="2"/>
</dbReference>
<proteinExistence type="inferred from homology"/>
<dbReference type="InterPro" id="IPR035985">
    <property type="entry name" value="Ubiquitin-activating_enz"/>
</dbReference>
<evidence type="ECO:0000259" key="4">
    <source>
        <dbReference type="SMART" id="SM00985"/>
    </source>
</evidence>
<accession>A0A6A5BF77</accession>
<dbReference type="Pfam" id="PF09358">
    <property type="entry name" value="E1_UFD"/>
    <property type="match status" value="1"/>
</dbReference>
<sequence>MISTPLHQPQEEELAGVPSVALTQFFGSDGVDRMQQQTILIHHLLQHSCGDVLIGLEIAKNIVLSFGAIHHDVTFLIEISNMNFLRDHGKGLQEIFQTFSFLLEDEDEDNLFSLPSQDNEGDWNHMKKEIQRIYEKYFASKGGKVQVFVEFCDHIEKSKLQDDQFISQFTIVSINNYSMLDLITVNENCRKHDIEMIASETRGLVGSVFCDFGNSFVYKDLPHPNSVLYDYFYVIDVSPTNPAIITLRGGSKQGQTNNLKEGDVISLEGIESMPEIDGSYFTCLEVNYLHDSNLCVTIDLDASILPPFNPVSAGFAIRVCKETISKHKPITEILQNPSLEKCVLHVDNPNIVHASIMTIGKFYKTFHRVPHSYQDILMLVAATYSSQLATISSLIGGIAAMEIQKAASGYYEPIPNQLFYFDAFDCVNKHQKEKLVKRSSQDIDPCMNGTMYSSQALIFGQQVHEKIENSKHLLYTIGPMGCEYLKNYLMMGVGNGLQGSFLVSDDKKVSMKHLGTHFLFRRRHVGLTKAEASAEIVQKLKHLTIHSSASKTQQLITPLKESSIIKTAFSVDMITDSCDIISAVDFMEFCNRDKTSLIKTTCNNGVKYNLQIVVPYVTNLPENLIDEKPYYKLAAPTLPIQCLNWAETFFYREFTTYAETALTYVKEPTALISTTVKEHMYDILVRYRPNNLLECLKWARLQFEILFNTSIQLLIDNYPFYMITTDGTYFWSVTKRFPRVLNFDLCNPNHVEFVLLLFKFRAQLYGFEVPETFDILTSLKEISHNHDESVYSIRNTRNNMMKDDDMDYGQLLQQSNILSDIELHPYTNYEHKHYLQFIYIATILRCENFRIVQPAKWIIWNTTLDSTPSILSISSIMSALGCLEFYKVIQGFRDSYNNATIDVTNCLTLFTQTPPKNPTISSFPNRTYCTFWDTIDIDENIEITLKDLVDIMKECYNLEISMCSTGRSMLYSFFTKRRLEDLSKPISQLVFEKTKTPVSSKFILIDICCHDLITLEEMDDIPPIRYRCYGGASSSFQ</sequence>
<dbReference type="Gene3D" id="3.10.290.60">
    <property type="entry name" value="Ubiquitin-activating enzyme E1, UFD domain"/>
    <property type="match status" value="1"/>
</dbReference>
<dbReference type="InterPro" id="IPR000011">
    <property type="entry name" value="UBQ/SUMO-activ_enz_E1-like"/>
</dbReference>
<dbReference type="InterPro" id="IPR019572">
    <property type="entry name" value="UBA_E1_SCCH"/>
</dbReference>
<dbReference type="PANTHER" id="PTHR10953:SF4">
    <property type="entry name" value="UBIQUITIN-ACTIVATING ENZYME E1 C-TERMINAL DOMAIN-CONTAINING PROTEIN"/>
    <property type="match status" value="1"/>
</dbReference>
<keyword evidence="6" id="KW-1185">Reference proteome</keyword>
<gene>
    <name evidence="5" type="ORF">FDP41_008847</name>
</gene>
<keyword evidence="3" id="KW-0436">Ligase</keyword>
<dbReference type="InterPro" id="IPR042063">
    <property type="entry name" value="Ubi_acti_E1_SCCH"/>
</dbReference>
<evidence type="ECO:0000256" key="3">
    <source>
        <dbReference type="ARBA" id="ARBA00022598"/>
    </source>
</evidence>
<dbReference type="PANTHER" id="PTHR10953">
    <property type="entry name" value="UBIQUITIN-ACTIVATING ENZYME E1"/>
    <property type="match status" value="1"/>
</dbReference>
<evidence type="ECO:0000313" key="5">
    <source>
        <dbReference type="EMBL" id="KAF0972598.1"/>
    </source>
</evidence>
<dbReference type="UniPathway" id="UPA00143"/>
<dbReference type="VEuPathDB" id="AmoebaDB:FDP41_008847"/>
<dbReference type="Pfam" id="PF00899">
    <property type="entry name" value="ThiF"/>
    <property type="match status" value="1"/>
</dbReference>
<dbReference type="SMART" id="SM00985">
    <property type="entry name" value="UBA_e1_C"/>
    <property type="match status" value="1"/>
</dbReference>
<dbReference type="InterPro" id="IPR038252">
    <property type="entry name" value="UBA_E1_C_sf"/>
</dbReference>
<comment type="similarity">
    <text evidence="2">Belongs to the ubiquitin-activating E1 family.</text>
</comment>
<dbReference type="Gene3D" id="1.10.10.2660">
    <property type="entry name" value="Ubiquitin-activating enzyme E1, SCCH domain"/>
    <property type="match status" value="1"/>
</dbReference>
<dbReference type="GO" id="GO:0005737">
    <property type="term" value="C:cytoplasm"/>
    <property type="evidence" value="ECO:0007669"/>
    <property type="project" value="TreeGrafter"/>
</dbReference>
<name>A0A6A5BF77_NAEFO</name>